<dbReference type="SUPFAM" id="SSF55729">
    <property type="entry name" value="Acyl-CoA N-acyltransferases (Nat)"/>
    <property type="match status" value="1"/>
</dbReference>
<keyword evidence="1 4" id="KW-0808">Transferase</keyword>
<dbReference type="InterPro" id="IPR000182">
    <property type="entry name" value="GNAT_dom"/>
</dbReference>
<dbReference type="PANTHER" id="PTHR42919:SF8">
    <property type="entry name" value="N-ALPHA-ACETYLTRANSFERASE 50"/>
    <property type="match status" value="1"/>
</dbReference>
<dbReference type="InterPro" id="IPR016181">
    <property type="entry name" value="Acyl_CoA_acyltransferase"/>
</dbReference>
<organism evidence="4 5">
    <name type="scientific">Candidatus Daviesbacteria bacterium GW2011_GWB1_36_5</name>
    <dbReference type="NCBI Taxonomy" id="1618426"/>
    <lineage>
        <taxon>Bacteria</taxon>
        <taxon>Candidatus Daviesiibacteriota</taxon>
    </lineage>
</organism>
<proteinExistence type="predicted"/>
<dbReference type="CDD" id="cd04301">
    <property type="entry name" value="NAT_SF"/>
    <property type="match status" value="1"/>
</dbReference>
<reference evidence="4 5" key="1">
    <citation type="journal article" date="2015" name="Nature">
        <title>rRNA introns, odd ribosomes, and small enigmatic genomes across a large radiation of phyla.</title>
        <authorList>
            <person name="Brown C.T."/>
            <person name="Hug L.A."/>
            <person name="Thomas B.C."/>
            <person name="Sharon I."/>
            <person name="Castelle C.J."/>
            <person name="Singh A."/>
            <person name="Wilkins M.J."/>
            <person name="Williams K.H."/>
            <person name="Banfield J.F."/>
        </authorList>
    </citation>
    <scope>NUCLEOTIDE SEQUENCE [LARGE SCALE GENOMIC DNA]</scope>
</reference>
<dbReference type="PANTHER" id="PTHR42919">
    <property type="entry name" value="N-ALPHA-ACETYLTRANSFERASE"/>
    <property type="match status" value="1"/>
</dbReference>
<evidence type="ECO:0000313" key="4">
    <source>
        <dbReference type="EMBL" id="KKQ08902.1"/>
    </source>
</evidence>
<dbReference type="InterPro" id="IPR051556">
    <property type="entry name" value="N-term/lysine_N-AcTrnsfr"/>
</dbReference>
<accession>A0A0G0ETK8</accession>
<comment type="caution">
    <text evidence="4">The sequence shown here is derived from an EMBL/GenBank/DDBJ whole genome shotgun (WGS) entry which is preliminary data.</text>
</comment>
<sequence>MFLKFKKAKISDLGTVLDIEKSAANNYTYSPILEEQEIKEYIEDENVYLIYLEDKIVGSISYKEKDKDHAHIGGLVVYLEYRGQGIATEAIKWILNELKDYKKVSLVTHPDNTIALKIYEKAGFKRGRVIDNYFGDGQSRVELVKI</sequence>
<dbReference type="Gene3D" id="3.40.630.30">
    <property type="match status" value="1"/>
</dbReference>
<name>A0A0G0ETK8_9BACT</name>
<dbReference type="AlphaFoldDB" id="A0A0G0ETK8"/>
<dbReference type="PROSITE" id="PS51186">
    <property type="entry name" value="GNAT"/>
    <property type="match status" value="1"/>
</dbReference>
<dbReference type="Pfam" id="PF00583">
    <property type="entry name" value="Acetyltransf_1"/>
    <property type="match status" value="1"/>
</dbReference>
<gene>
    <name evidence="4" type="ORF">US19_C0018G0019</name>
</gene>
<keyword evidence="2" id="KW-0012">Acyltransferase</keyword>
<evidence type="ECO:0000256" key="2">
    <source>
        <dbReference type="ARBA" id="ARBA00023315"/>
    </source>
</evidence>
<dbReference type="Proteomes" id="UP000034492">
    <property type="component" value="Unassembled WGS sequence"/>
</dbReference>
<evidence type="ECO:0000259" key="3">
    <source>
        <dbReference type="PROSITE" id="PS51186"/>
    </source>
</evidence>
<protein>
    <submittedName>
        <fullName evidence="4">Acetyltransferase</fullName>
    </submittedName>
</protein>
<feature type="domain" description="N-acetyltransferase" evidence="3">
    <location>
        <begin position="3"/>
        <end position="146"/>
    </location>
</feature>
<evidence type="ECO:0000256" key="1">
    <source>
        <dbReference type="ARBA" id="ARBA00022679"/>
    </source>
</evidence>
<dbReference type="GO" id="GO:0016747">
    <property type="term" value="F:acyltransferase activity, transferring groups other than amino-acyl groups"/>
    <property type="evidence" value="ECO:0007669"/>
    <property type="project" value="InterPro"/>
</dbReference>
<evidence type="ECO:0000313" key="5">
    <source>
        <dbReference type="Proteomes" id="UP000034492"/>
    </source>
</evidence>
<dbReference type="EMBL" id="LBSA01000018">
    <property type="protein sequence ID" value="KKQ08902.1"/>
    <property type="molecule type" value="Genomic_DNA"/>
</dbReference>